<dbReference type="Proteomes" id="UP000014227">
    <property type="component" value="Chromosome I"/>
</dbReference>
<organism evidence="2 3">
    <name type="scientific">Chthonomonas calidirosea (strain DSM 23976 / ICMP 18418 / T49)</name>
    <dbReference type="NCBI Taxonomy" id="1303518"/>
    <lineage>
        <taxon>Bacteria</taxon>
        <taxon>Bacillati</taxon>
        <taxon>Armatimonadota</taxon>
        <taxon>Chthonomonadia</taxon>
        <taxon>Chthonomonadales</taxon>
        <taxon>Chthonomonadaceae</taxon>
        <taxon>Chthonomonas</taxon>
    </lineage>
</organism>
<dbReference type="RefSeq" id="WP_016483165.1">
    <property type="nucleotide sequence ID" value="NC_021487.1"/>
</dbReference>
<dbReference type="EC" id="3.1.1.31" evidence="2"/>
<evidence type="ECO:0000313" key="2">
    <source>
        <dbReference type="EMBL" id="CCW35638.1"/>
    </source>
</evidence>
<dbReference type="Gene3D" id="2.130.10.10">
    <property type="entry name" value="YVTN repeat-like/Quinoprotein amine dehydrogenase"/>
    <property type="match status" value="1"/>
</dbReference>
<dbReference type="FunCoup" id="S0EW23">
    <property type="interactions" value="79"/>
</dbReference>
<dbReference type="SUPFAM" id="SSF51004">
    <property type="entry name" value="C-terminal (heme d1) domain of cytochrome cd1-nitrite reductase"/>
    <property type="match status" value="1"/>
</dbReference>
<dbReference type="KEGG" id="ccz:CCALI_01826"/>
<dbReference type="eggNOG" id="COG2706">
    <property type="taxonomic scope" value="Bacteria"/>
</dbReference>
<keyword evidence="3" id="KW-1185">Reference proteome</keyword>
<evidence type="ECO:0000256" key="1">
    <source>
        <dbReference type="ARBA" id="ARBA00005564"/>
    </source>
</evidence>
<dbReference type="InterPro" id="IPR019405">
    <property type="entry name" value="Lactonase_7-beta_prop"/>
</dbReference>
<comment type="similarity">
    <text evidence="1">Belongs to the cycloisomerase 2 family.</text>
</comment>
<sequence length="352" mass="38214">MMRIYVGTYSGQIGLLELSEAGKITAQRSIAGPEAPAFLCLHPNKQTLYALSETRPGRITAYTLEPATGELRFKNAQALSGAYTCHLSVDPMGRMLFAASYGSGHVHLLPLAADGALLPEAASIHHEGRGAHPDRQEGPHVHCTVPHPQQPYLFVADLGVDRVFVYRIDRQKALLEPHSQATLPVGAGPRHIAIHPNGRFLYVINELNSTVTHFLFDAEKGVLLPTNTHPTIPSSHVGENYPSEVALSPDGRFLYGANRGHNSLAVFQIEEATGQLSPLGHVAVEGDWPRHFAISPDGRWLVVANQKSNNVVFFHRDRETGMPQPLNRHVALAAPSCILFLSLESNGDIAAG</sequence>
<protein>
    <submittedName>
        <fullName evidence="2">6-phosphogluconolactonase</fullName>
        <ecNumber evidence="2">3.1.1.31</ecNumber>
    </submittedName>
</protein>
<accession>S0EW23</accession>
<dbReference type="OrthoDB" id="9790815at2"/>
<name>S0EW23_CHTCT</name>
<dbReference type="InterPro" id="IPR015943">
    <property type="entry name" value="WD40/YVTN_repeat-like_dom_sf"/>
</dbReference>
<dbReference type="InParanoid" id="S0EW23"/>
<evidence type="ECO:0000313" key="3">
    <source>
        <dbReference type="Proteomes" id="UP000014227"/>
    </source>
</evidence>
<dbReference type="PATRIC" id="fig|1303518.3.peg.1886"/>
<gene>
    <name evidence="2" type="ORF">CCALI_01826</name>
</gene>
<dbReference type="InterPro" id="IPR050282">
    <property type="entry name" value="Cycloisomerase_2"/>
</dbReference>
<proteinExistence type="inferred from homology"/>
<dbReference type="PANTHER" id="PTHR30344:SF1">
    <property type="entry name" value="6-PHOSPHOGLUCONOLACTONASE"/>
    <property type="match status" value="1"/>
</dbReference>
<dbReference type="STRING" id="454171.CP488_02265"/>
<dbReference type="GO" id="GO:0017057">
    <property type="term" value="F:6-phosphogluconolactonase activity"/>
    <property type="evidence" value="ECO:0007669"/>
    <property type="project" value="UniProtKB-EC"/>
</dbReference>
<dbReference type="HOGENOM" id="CLU_038716_5_1_0"/>
<keyword evidence="2" id="KW-0378">Hydrolase</keyword>
<dbReference type="AlphaFoldDB" id="S0EW23"/>
<dbReference type="Pfam" id="PF10282">
    <property type="entry name" value="Lactonase"/>
    <property type="match status" value="1"/>
</dbReference>
<dbReference type="EMBL" id="HF951689">
    <property type="protein sequence ID" value="CCW35638.1"/>
    <property type="molecule type" value="Genomic_DNA"/>
</dbReference>
<reference evidence="3" key="1">
    <citation type="submission" date="2013-03" db="EMBL/GenBank/DDBJ databases">
        <title>Genome sequence of Chthonomonas calidirosea, the first sequenced genome from the Armatimonadetes phylum (formally candidate division OP10).</title>
        <authorList>
            <person name="Lee K.C.Y."/>
            <person name="Morgan X.C."/>
            <person name="Dunfield P.F."/>
            <person name="Tamas I."/>
            <person name="Houghton K.M."/>
            <person name="Vyssotski M."/>
            <person name="Ryan J.L.J."/>
            <person name="Lagutin K."/>
            <person name="McDonald I.R."/>
            <person name="Stott M.B."/>
        </authorList>
    </citation>
    <scope>NUCLEOTIDE SEQUENCE [LARGE SCALE GENOMIC DNA]</scope>
    <source>
        <strain evidence="3">DSM 23976 / ICMP 18418 / T49</strain>
    </source>
</reference>
<dbReference type="InterPro" id="IPR011048">
    <property type="entry name" value="Haem_d1_sf"/>
</dbReference>
<dbReference type="PANTHER" id="PTHR30344">
    <property type="entry name" value="6-PHOSPHOGLUCONOLACTONASE-RELATED"/>
    <property type="match status" value="1"/>
</dbReference>